<reference evidence="3" key="1">
    <citation type="journal article" date="2019" name="Int. J. Syst. Evol. Microbiol.">
        <title>The Global Catalogue of Microorganisms (GCM) 10K type strain sequencing project: providing services to taxonomists for standard genome sequencing and annotation.</title>
        <authorList>
            <consortium name="The Broad Institute Genomics Platform"/>
            <consortium name="The Broad Institute Genome Sequencing Center for Infectious Disease"/>
            <person name="Wu L."/>
            <person name="Ma J."/>
        </authorList>
    </citation>
    <scope>NUCLEOTIDE SEQUENCE [LARGE SCALE GENOMIC DNA]</scope>
    <source>
        <strain evidence="3">JCM 10667</strain>
    </source>
</reference>
<organism evidence="2 3">
    <name type="scientific">Actinomadura livida</name>
    <dbReference type="NCBI Taxonomy" id="79909"/>
    <lineage>
        <taxon>Bacteria</taxon>
        <taxon>Bacillati</taxon>
        <taxon>Actinomycetota</taxon>
        <taxon>Actinomycetes</taxon>
        <taxon>Streptosporangiales</taxon>
        <taxon>Thermomonosporaceae</taxon>
        <taxon>Actinomadura</taxon>
    </lineage>
</organism>
<protein>
    <submittedName>
        <fullName evidence="2">Uncharacterized protein</fullName>
    </submittedName>
</protein>
<sequence>METHGDDEAARPPQRGVEAPFVGGAVAVGERPAEIGEHRDDLLVPEVGMVAGMRARVGRPGAGIRAAPVVRLRHRRRPHPRPVTHRDR</sequence>
<evidence type="ECO:0000313" key="2">
    <source>
        <dbReference type="EMBL" id="GAA0579376.1"/>
    </source>
</evidence>
<feature type="compositionally biased region" description="Basic and acidic residues" evidence="1">
    <location>
        <begin position="1"/>
        <end position="10"/>
    </location>
</feature>
<evidence type="ECO:0000256" key="1">
    <source>
        <dbReference type="SAM" id="MobiDB-lite"/>
    </source>
</evidence>
<name>A0ABP3PZ78_9ACTN</name>
<gene>
    <name evidence="2" type="ORF">GCM10009546_47300</name>
</gene>
<dbReference type="EMBL" id="BAAAHD010000046">
    <property type="protein sequence ID" value="GAA0579376.1"/>
    <property type="molecule type" value="Genomic_DNA"/>
</dbReference>
<feature type="region of interest" description="Disordered" evidence="1">
    <location>
        <begin position="1"/>
        <end position="22"/>
    </location>
</feature>
<feature type="compositionally biased region" description="Basic residues" evidence="1">
    <location>
        <begin position="71"/>
        <end position="88"/>
    </location>
</feature>
<feature type="region of interest" description="Disordered" evidence="1">
    <location>
        <begin position="66"/>
        <end position="88"/>
    </location>
</feature>
<keyword evidence="3" id="KW-1185">Reference proteome</keyword>
<dbReference type="Proteomes" id="UP001501427">
    <property type="component" value="Unassembled WGS sequence"/>
</dbReference>
<evidence type="ECO:0000313" key="3">
    <source>
        <dbReference type="Proteomes" id="UP001501427"/>
    </source>
</evidence>
<accession>A0ABP3PZ78</accession>
<comment type="caution">
    <text evidence="2">The sequence shown here is derived from an EMBL/GenBank/DDBJ whole genome shotgun (WGS) entry which is preliminary data.</text>
</comment>
<proteinExistence type="predicted"/>